<dbReference type="OrthoDB" id="10250282at2759"/>
<comment type="caution">
    <text evidence="2">The sequence shown here is derived from an EMBL/GenBank/DDBJ whole genome shotgun (WGS) entry which is preliminary data.</text>
</comment>
<dbReference type="PANTHER" id="PTHR23088:SF27">
    <property type="entry name" value="DEAMINATED GLUTATHIONE AMIDASE"/>
    <property type="match status" value="1"/>
</dbReference>
<dbReference type="Gene3D" id="3.60.110.10">
    <property type="entry name" value="Carbon-nitrogen hydrolase"/>
    <property type="match status" value="2"/>
</dbReference>
<dbReference type="InterPro" id="IPR036526">
    <property type="entry name" value="C-N_Hydrolase_sf"/>
</dbReference>
<reference evidence="2 3" key="1">
    <citation type="journal article" date="2018" name="PLoS ONE">
        <title>The draft genome of Kipferlia bialata reveals reductive genome evolution in fornicate parasites.</title>
        <authorList>
            <person name="Tanifuji G."/>
            <person name="Takabayashi S."/>
            <person name="Kume K."/>
            <person name="Takagi M."/>
            <person name="Nakayama T."/>
            <person name="Kamikawa R."/>
            <person name="Inagaki Y."/>
            <person name="Hashimoto T."/>
        </authorList>
    </citation>
    <scope>NUCLEOTIDE SEQUENCE [LARGE SCALE GENOMIC DNA]</scope>
    <source>
        <strain evidence="2">NY0173</strain>
    </source>
</reference>
<proteinExistence type="predicted"/>
<dbReference type="PROSITE" id="PS50263">
    <property type="entry name" value="CN_HYDROLASE"/>
    <property type="match status" value="1"/>
</dbReference>
<sequence>VKRQAKGDCDLLVLPETCLTRGGGRDAREQSRAFTEHILPSLSDLAKSLNTPVIAPILRPLPANRAPTVLPTFTKDSPYIHKAEPKELLLNTQLVIHSDGSLCAAYDKIHMFELISTGPGGHSVRERDTYEPGDHLTAVKLKGWNIGLTTCYDVRFTGRDHWHTLLKARAIENQAYVLAPNLAGDNARSGLGSYGHTLAVDPWGSVVSDLGTMPEGVGMVTLKREEMDKARQKLQSVRDITLIDKAKPPGSGAPYPLFTADLH</sequence>
<feature type="domain" description="CN hydrolase" evidence="1">
    <location>
        <begin position="1"/>
        <end position="224"/>
    </location>
</feature>
<evidence type="ECO:0000313" key="3">
    <source>
        <dbReference type="Proteomes" id="UP000265618"/>
    </source>
</evidence>
<organism evidence="2 3">
    <name type="scientific">Kipferlia bialata</name>
    <dbReference type="NCBI Taxonomy" id="797122"/>
    <lineage>
        <taxon>Eukaryota</taxon>
        <taxon>Metamonada</taxon>
        <taxon>Carpediemonas-like organisms</taxon>
        <taxon>Kipferlia</taxon>
    </lineage>
</organism>
<evidence type="ECO:0000313" key="2">
    <source>
        <dbReference type="EMBL" id="GIQ84349.1"/>
    </source>
</evidence>
<dbReference type="InterPro" id="IPR003010">
    <property type="entry name" value="C-N_Hydrolase"/>
</dbReference>
<protein>
    <recommendedName>
        <fullName evidence="1">CN hydrolase domain-containing protein</fullName>
    </recommendedName>
</protein>
<name>A0A9K3CZ57_9EUKA</name>
<evidence type="ECO:0000259" key="1">
    <source>
        <dbReference type="PROSITE" id="PS50263"/>
    </source>
</evidence>
<dbReference type="PANTHER" id="PTHR23088">
    <property type="entry name" value="NITRILASE-RELATED"/>
    <property type="match status" value="1"/>
</dbReference>
<dbReference type="EMBL" id="BDIP01001412">
    <property type="protein sequence ID" value="GIQ84349.1"/>
    <property type="molecule type" value="Genomic_DNA"/>
</dbReference>
<gene>
    <name evidence="2" type="ORF">KIPB_005823</name>
</gene>
<dbReference type="SUPFAM" id="SSF56317">
    <property type="entry name" value="Carbon-nitrogen hydrolase"/>
    <property type="match status" value="1"/>
</dbReference>
<dbReference type="AlphaFoldDB" id="A0A9K3CZ57"/>
<keyword evidence="3" id="KW-1185">Reference proteome</keyword>
<accession>A0A9K3CZ57</accession>
<dbReference type="Pfam" id="PF00795">
    <property type="entry name" value="CN_hydrolase"/>
    <property type="match status" value="2"/>
</dbReference>
<dbReference type="Proteomes" id="UP000265618">
    <property type="component" value="Unassembled WGS sequence"/>
</dbReference>
<feature type="non-terminal residue" evidence="2">
    <location>
        <position position="1"/>
    </location>
</feature>